<dbReference type="GO" id="GO:0016740">
    <property type="term" value="F:transferase activity"/>
    <property type="evidence" value="ECO:0007669"/>
    <property type="project" value="UniProtKB-KW"/>
</dbReference>
<dbReference type="STRING" id="283909.R7UTP9"/>
<keyword evidence="1" id="KW-0808">Transferase</keyword>
<dbReference type="PANTHER" id="PTHR23416">
    <property type="entry name" value="SIALIC ACID SYNTHASE-RELATED"/>
    <property type="match status" value="1"/>
</dbReference>
<reference evidence="3" key="3">
    <citation type="submission" date="2015-06" db="UniProtKB">
        <authorList>
            <consortium name="EnsemblMetazoa"/>
        </authorList>
    </citation>
    <scope>IDENTIFICATION</scope>
</reference>
<dbReference type="Proteomes" id="UP000014760">
    <property type="component" value="Unassembled WGS sequence"/>
</dbReference>
<dbReference type="HOGENOM" id="CLU_051638_7_3_1"/>
<dbReference type="EMBL" id="AMQN01041393">
    <property type="status" value="NOT_ANNOTATED_CDS"/>
    <property type="molecule type" value="Genomic_DNA"/>
</dbReference>
<dbReference type="SUPFAM" id="SSF51161">
    <property type="entry name" value="Trimeric LpxA-like enzymes"/>
    <property type="match status" value="1"/>
</dbReference>
<dbReference type="CDD" id="cd04647">
    <property type="entry name" value="LbH_MAT_like"/>
    <property type="match status" value="1"/>
</dbReference>
<dbReference type="OrthoDB" id="10030506at2759"/>
<gene>
    <name evidence="2" type="ORF">CAPTEDRAFT_101548</name>
</gene>
<evidence type="ECO:0000313" key="4">
    <source>
        <dbReference type="Proteomes" id="UP000014760"/>
    </source>
</evidence>
<evidence type="ECO:0008006" key="5">
    <source>
        <dbReference type="Google" id="ProtNLM"/>
    </source>
</evidence>
<proteinExistence type="predicted"/>
<name>R7UTP9_CAPTE</name>
<dbReference type="OMA" id="FIGQFNF"/>
<dbReference type="InterPro" id="IPR001451">
    <property type="entry name" value="Hexapep"/>
</dbReference>
<dbReference type="InterPro" id="IPR051159">
    <property type="entry name" value="Hexapeptide_acetyltransf"/>
</dbReference>
<evidence type="ECO:0000313" key="3">
    <source>
        <dbReference type="EnsemblMetazoa" id="CapteP101548"/>
    </source>
</evidence>
<dbReference type="PROSITE" id="PS00101">
    <property type="entry name" value="HEXAPEP_TRANSFERASES"/>
    <property type="match status" value="1"/>
</dbReference>
<dbReference type="AlphaFoldDB" id="R7UTP9"/>
<evidence type="ECO:0000313" key="2">
    <source>
        <dbReference type="EMBL" id="ELU09899.1"/>
    </source>
</evidence>
<sequence length="182" mass="20566">MSLYKKLAIFFKYRKKKFKELGENVQFKELDSKYLHTENIVLDDHCKVLGQAYIDGSGGVFIGRGSVLAPLCTIITSNHFYDENDLKFLPYDNRMVRKSVNIGRYCWIGRNVMIMPGVTIGDASIVAAGSVVVKDVPPYCVVGGNPAQVIKQRNQSKLEALIHEKRCYEDPEANSNKKKVFI</sequence>
<dbReference type="InterPro" id="IPR018357">
    <property type="entry name" value="Hexapep_transf_CS"/>
</dbReference>
<organism evidence="2">
    <name type="scientific">Capitella teleta</name>
    <name type="common">Polychaete worm</name>
    <dbReference type="NCBI Taxonomy" id="283909"/>
    <lineage>
        <taxon>Eukaryota</taxon>
        <taxon>Metazoa</taxon>
        <taxon>Spiralia</taxon>
        <taxon>Lophotrochozoa</taxon>
        <taxon>Annelida</taxon>
        <taxon>Polychaeta</taxon>
        <taxon>Sedentaria</taxon>
        <taxon>Scolecida</taxon>
        <taxon>Capitellidae</taxon>
        <taxon>Capitella</taxon>
    </lineage>
</organism>
<keyword evidence="4" id="KW-1185">Reference proteome</keyword>
<dbReference type="EnsemblMetazoa" id="CapteT101548">
    <property type="protein sequence ID" value="CapteP101548"/>
    <property type="gene ID" value="CapteG101548"/>
</dbReference>
<reference evidence="4" key="1">
    <citation type="submission" date="2012-12" db="EMBL/GenBank/DDBJ databases">
        <authorList>
            <person name="Hellsten U."/>
            <person name="Grimwood J."/>
            <person name="Chapman J.A."/>
            <person name="Shapiro H."/>
            <person name="Aerts A."/>
            <person name="Otillar R.P."/>
            <person name="Terry A.Y."/>
            <person name="Boore J.L."/>
            <person name="Simakov O."/>
            <person name="Marletaz F."/>
            <person name="Cho S.-J."/>
            <person name="Edsinger-Gonzales E."/>
            <person name="Havlak P."/>
            <person name="Kuo D.-H."/>
            <person name="Larsson T."/>
            <person name="Lv J."/>
            <person name="Arendt D."/>
            <person name="Savage R."/>
            <person name="Osoegawa K."/>
            <person name="de Jong P."/>
            <person name="Lindberg D.R."/>
            <person name="Seaver E.C."/>
            <person name="Weisblat D.A."/>
            <person name="Putnam N.H."/>
            <person name="Grigoriev I.V."/>
            <person name="Rokhsar D.S."/>
        </authorList>
    </citation>
    <scope>NUCLEOTIDE SEQUENCE</scope>
    <source>
        <strain evidence="4">I ESC-2004</strain>
    </source>
</reference>
<dbReference type="EMBL" id="KB297835">
    <property type="protein sequence ID" value="ELU09899.1"/>
    <property type="molecule type" value="Genomic_DNA"/>
</dbReference>
<dbReference type="InterPro" id="IPR011004">
    <property type="entry name" value="Trimer_LpxA-like_sf"/>
</dbReference>
<protein>
    <recommendedName>
        <fullName evidence="5">Acyltransferase</fullName>
    </recommendedName>
</protein>
<reference evidence="2 4" key="2">
    <citation type="journal article" date="2013" name="Nature">
        <title>Insights into bilaterian evolution from three spiralian genomes.</title>
        <authorList>
            <person name="Simakov O."/>
            <person name="Marletaz F."/>
            <person name="Cho S.J."/>
            <person name="Edsinger-Gonzales E."/>
            <person name="Havlak P."/>
            <person name="Hellsten U."/>
            <person name="Kuo D.H."/>
            <person name="Larsson T."/>
            <person name="Lv J."/>
            <person name="Arendt D."/>
            <person name="Savage R."/>
            <person name="Osoegawa K."/>
            <person name="de Jong P."/>
            <person name="Grimwood J."/>
            <person name="Chapman J.A."/>
            <person name="Shapiro H."/>
            <person name="Aerts A."/>
            <person name="Otillar R.P."/>
            <person name="Terry A.Y."/>
            <person name="Boore J.L."/>
            <person name="Grigoriev I.V."/>
            <person name="Lindberg D.R."/>
            <person name="Seaver E.C."/>
            <person name="Weisblat D.A."/>
            <person name="Putnam N.H."/>
            <person name="Rokhsar D.S."/>
        </authorList>
    </citation>
    <scope>NUCLEOTIDE SEQUENCE</scope>
    <source>
        <strain evidence="2 4">I ESC-2004</strain>
    </source>
</reference>
<dbReference type="Gene3D" id="2.160.10.10">
    <property type="entry name" value="Hexapeptide repeat proteins"/>
    <property type="match status" value="1"/>
</dbReference>
<evidence type="ECO:0000256" key="1">
    <source>
        <dbReference type="ARBA" id="ARBA00022679"/>
    </source>
</evidence>
<accession>R7UTP9</accession>
<dbReference type="Pfam" id="PF00132">
    <property type="entry name" value="Hexapep"/>
    <property type="match status" value="1"/>
</dbReference>